<evidence type="ECO:0000256" key="6">
    <source>
        <dbReference type="ARBA" id="ARBA00022884"/>
    </source>
</evidence>
<dbReference type="PANTHER" id="PTHR43694">
    <property type="entry name" value="RIBONUCLEASE J"/>
    <property type="match status" value="1"/>
</dbReference>
<accession>A0A937AFC8</accession>
<evidence type="ECO:0000313" key="9">
    <source>
        <dbReference type="Proteomes" id="UP000736856"/>
    </source>
</evidence>
<keyword evidence="3" id="KW-0378">Hydrolase</keyword>
<evidence type="ECO:0000259" key="7">
    <source>
        <dbReference type="SMART" id="SM00849"/>
    </source>
</evidence>
<evidence type="ECO:0000256" key="5">
    <source>
        <dbReference type="ARBA" id="ARBA00022839"/>
    </source>
</evidence>
<reference evidence="8" key="1">
    <citation type="submission" date="2019-02" db="EMBL/GenBank/DDBJ databases">
        <title>A novel Candidatus Liberibacter species associated with the New Zealand native fuchsia psyllid, Ctenarytaina fuchsiae.</title>
        <authorList>
            <person name="Thompson S.M."/>
            <person name="Jorgensen N."/>
            <person name="David C."/>
            <person name="Bulman S.R."/>
            <person name="Smith G.R."/>
        </authorList>
    </citation>
    <scope>NUCLEOTIDE SEQUENCE</scope>
    <source>
        <strain evidence="8">Oxford</strain>
    </source>
</reference>
<dbReference type="GO" id="GO:0003723">
    <property type="term" value="F:RNA binding"/>
    <property type="evidence" value="ECO:0007669"/>
    <property type="project" value="UniProtKB-KW"/>
</dbReference>
<dbReference type="GO" id="GO:0046872">
    <property type="term" value="F:metal ion binding"/>
    <property type="evidence" value="ECO:0007669"/>
    <property type="project" value="UniProtKB-KW"/>
</dbReference>
<evidence type="ECO:0000256" key="2">
    <source>
        <dbReference type="ARBA" id="ARBA00022723"/>
    </source>
</evidence>
<dbReference type="InterPro" id="IPR011108">
    <property type="entry name" value="RMMBL"/>
</dbReference>
<comment type="caution">
    <text evidence="8">The sequence shown here is derived from an EMBL/GenBank/DDBJ whole genome shotgun (WGS) entry which is preliminary data.</text>
</comment>
<keyword evidence="6" id="KW-0694">RNA-binding</keyword>
<dbReference type="InterPro" id="IPR055132">
    <property type="entry name" value="RNase_J_b_CASP"/>
</dbReference>
<evidence type="ECO:0000256" key="4">
    <source>
        <dbReference type="ARBA" id="ARBA00022833"/>
    </source>
</evidence>
<sequence length="560" mass="61962">MVREEDLVFLPLGGVGEIGMNMALYGYGVPGRRKWIMVDCGATFPKSDLPGVDLVFPDISFLKKERKNLMAIVITHAHEDHCGALHELWRFINVPVYASPFAIGLLEAKSVYERLPQNINCIPFRAGEKIDIGPFAVESLQMNHSIPETMAFIIRSPVGNIVHTGDWKIDDHAICGDVTDTDSLSAIGREGVLALMCDSTNATSEGDSISEKDVSQNLHDIIEKSEGCIAIATFSSNVGRIRSIIDVSERLGRKVMILGSSLKRVVNVAISVGLIQQDQFFVPEEDFSLYSRNQLVVILTGSQGEPRSALAKLSRGEKIHAIALQENDKVIFSARSIPGNEVAIACVKNRLIDKGVQIIIGDAENPVHVSGHPYRSDLRRMYEWIRPNMLVPLHGEPVHLVAQKELALQSGIGYVPSVRNGQMLRLFPNPVEIIEKVVHGCCYKDGYLVGNLDNLGISKRKKLSFVGHLSVNVVLDHHYNIIGIPEIIDIGLPFYNSDGTKISKELLKTIITTVISLPQAKRKDLKSLRETISRSLRSAVYRIWGKKPIVTVFVNKISSR</sequence>
<dbReference type="Gene3D" id="3.60.15.10">
    <property type="entry name" value="Ribonuclease Z/Hydroxyacylglutathione hydrolase-like"/>
    <property type="match status" value="1"/>
</dbReference>
<dbReference type="Pfam" id="PF22505">
    <property type="entry name" value="RNase_J_b_CASP"/>
    <property type="match status" value="1"/>
</dbReference>
<evidence type="ECO:0000313" key="8">
    <source>
        <dbReference type="EMBL" id="MBL0849053.1"/>
    </source>
</evidence>
<dbReference type="SMART" id="SM00849">
    <property type="entry name" value="Lactamase_B"/>
    <property type="match status" value="1"/>
</dbReference>
<dbReference type="PANTHER" id="PTHR43694:SF1">
    <property type="entry name" value="RIBONUCLEASE J"/>
    <property type="match status" value="1"/>
</dbReference>
<dbReference type="GO" id="GO:0004527">
    <property type="term" value="F:exonuclease activity"/>
    <property type="evidence" value="ECO:0007669"/>
    <property type="project" value="UniProtKB-KW"/>
</dbReference>
<dbReference type="Proteomes" id="UP000736856">
    <property type="component" value="Unassembled WGS sequence"/>
</dbReference>
<keyword evidence="1" id="KW-0540">Nuclease</keyword>
<evidence type="ECO:0000256" key="1">
    <source>
        <dbReference type="ARBA" id="ARBA00022722"/>
    </source>
</evidence>
<evidence type="ECO:0000256" key="3">
    <source>
        <dbReference type="ARBA" id="ARBA00022801"/>
    </source>
</evidence>
<dbReference type="Gene3D" id="3.40.50.10710">
    <property type="entry name" value="Metallo-hydrolase/oxidoreductase"/>
    <property type="match status" value="1"/>
</dbReference>
<dbReference type="InterPro" id="IPR001279">
    <property type="entry name" value="Metallo-B-lactamas"/>
</dbReference>
<dbReference type="InterPro" id="IPR036866">
    <property type="entry name" value="RibonucZ/Hydroxyglut_hydro"/>
</dbReference>
<protein>
    <submittedName>
        <fullName evidence="8">Ribonuclease J</fullName>
    </submittedName>
</protein>
<dbReference type="CDD" id="cd07714">
    <property type="entry name" value="RNaseJ_MBL-fold"/>
    <property type="match status" value="1"/>
</dbReference>
<dbReference type="Pfam" id="PF12706">
    <property type="entry name" value="Lactamase_B_2"/>
    <property type="match status" value="1"/>
</dbReference>
<dbReference type="SUPFAM" id="SSF56281">
    <property type="entry name" value="Metallo-hydrolase/oxidoreductase"/>
    <property type="match status" value="1"/>
</dbReference>
<gene>
    <name evidence="8" type="ORF">EU981_03085</name>
</gene>
<proteinExistence type="predicted"/>
<keyword evidence="2" id="KW-0479">Metal-binding</keyword>
<dbReference type="InterPro" id="IPR042173">
    <property type="entry name" value="RNase_J_2"/>
</dbReference>
<dbReference type="Pfam" id="PF07521">
    <property type="entry name" value="RMMBL"/>
    <property type="match status" value="1"/>
</dbReference>
<dbReference type="EMBL" id="SEOL01000005">
    <property type="protein sequence ID" value="MBL0849053.1"/>
    <property type="molecule type" value="Genomic_DNA"/>
</dbReference>
<dbReference type="AlphaFoldDB" id="A0A937AFC8"/>
<organism evidence="8 9">
    <name type="scientific">Candidatus Liberibacter ctenarytainae</name>
    <dbReference type="NCBI Taxonomy" id="2020335"/>
    <lineage>
        <taxon>Bacteria</taxon>
        <taxon>Pseudomonadati</taxon>
        <taxon>Pseudomonadota</taxon>
        <taxon>Alphaproteobacteria</taxon>
        <taxon>Hyphomicrobiales</taxon>
        <taxon>Rhizobiaceae</taxon>
        <taxon>Liberibacter</taxon>
    </lineage>
</organism>
<name>A0A937AFC8_9HYPH</name>
<keyword evidence="4" id="KW-0862">Zinc</keyword>
<keyword evidence="5" id="KW-0269">Exonuclease</keyword>
<dbReference type="InterPro" id="IPR041636">
    <property type="entry name" value="RNase_J_C"/>
</dbReference>
<dbReference type="Gene3D" id="3.10.20.580">
    <property type="match status" value="1"/>
</dbReference>
<dbReference type="Pfam" id="PF17770">
    <property type="entry name" value="RNase_J_C"/>
    <property type="match status" value="1"/>
</dbReference>
<feature type="domain" description="Metallo-beta-lactamase" evidence="7">
    <location>
        <begin position="19"/>
        <end position="218"/>
    </location>
</feature>